<dbReference type="SUPFAM" id="SSF48264">
    <property type="entry name" value="Cytochrome P450"/>
    <property type="match status" value="1"/>
</dbReference>
<sequence length="200" mass="22640">MARSSASILRSSTIARRLCDKMLRCRKQCPIDVSEAYNCFTADTISQCAFGQPLGFLNQEGWRPNSKAAFHAFLNSPFLFRFVPVVRNLAHLAPYLTRYMGGDMRLLMDEMTAKLPGHVERAMHDRENGRMFAEILDSQDLPDSEKTVYRLTGEGFSLMSAGTETTATAITMITYYMLANPDKLVRLRTELRDADPKNLK</sequence>
<keyword evidence="5" id="KW-1185">Reference proteome</keyword>
<comment type="caution">
    <text evidence="4">The sequence shown here is derived from an EMBL/GenBank/DDBJ whole genome shotgun (WGS) entry which is preliminary data.</text>
</comment>
<keyword evidence="1" id="KW-0349">Heme</keyword>
<reference evidence="4 5" key="1">
    <citation type="journal article" date="2024" name="IMA Fungus">
        <title>Apiospora arundinis, a panoply of carbohydrate-active enzymes and secondary metabolites.</title>
        <authorList>
            <person name="Sorensen T."/>
            <person name="Petersen C."/>
            <person name="Muurmann A.T."/>
            <person name="Christiansen J.V."/>
            <person name="Brundto M.L."/>
            <person name="Overgaard C.K."/>
            <person name="Boysen A.T."/>
            <person name="Wollenberg R.D."/>
            <person name="Larsen T.O."/>
            <person name="Sorensen J.L."/>
            <person name="Nielsen K.L."/>
            <person name="Sondergaard T.E."/>
        </authorList>
    </citation>
    <scope>NUCLEOTIDE SEQUENCE [LARGE SCALE GENOMIC DNA]</scope>
    <source>
        <strain evidence="4 5">AAU 773</strain>
    </source>
</reference>
<organism evidence="4 5">
    <name type="scientific">Apiospora arundinis</name>
    <dbReference type="NCBI Taxonomy" id="335852"/>
    <lineage>
        <taxon>Eukaryota</taxon>
        <taxon>Fungi</taxon>
        <taxon>Dikarya</taxon>
        <taxon>Ascomycota</taxon>
        <taxon>Pezizomycotina</taxon>
        <taxon>Sordariomycetes</taxon>
        <taxon>Xylariomycetidae</taxon>
        <taxon>Amphisphaeriales</taxon>
        <taxon>Apiosporaceae</taxon>
        <taxon>Apiospora</taxon>
    </lineage>
</organism>
<accession>A0ABR2HRA2</accession>
<dbReference type="Proteomes" id="UP001390339">
    <property type="component" value="Unassembled WGS sequence"/>
</dbReference>
<evidence type="ECO:0000256" key="3">
    <source>
        <dbReference type="ARBA" id="ARBA00023004"/>
    </source>
</evidence>
<dbReference type="InterPro" id="IPR036396">
    <property type="entry name" value="Cyt_P450_sf"/>
</dbReference>
<name>A0ABR2HRA2_9PEZI</name>
<dbReference type="InterPro" id="IPR001128">
    <property type="entry name" value="Cyt_P450"/>
</dbReference>
<dbReference type="PANTHER" id="PTHR24305:SF147">
    <property type="entry name" value="P450, PUTATIVE (EUROFUNG)-RELATED"/>
    <property type="match status" value="1"/>
</dbReference>
<dbReference type="InterPro" id="IPR050121">
    <property type="entry name" value="Cytochrome_P450_monoxygenase"/>
</dbReference>
<keyword evidence="2" id="KW-0479">Metal-binding</keyword>
<dbReference type="Pfam" id="PF00067">
    <property type="entry name" value="p450"/>
    <property type="match status" value="1"/>
</dbReference>
<dbReference type="PANTHER" id="PTHR24305">
    <property type="entry name" value="CYTOCHROME P450"/>
    <property type="match status" value="1"/>
</dbReference>
<keyword evidence="3" id="KW-0408">Iron</keyword>
<evidence type="ECO:0000313" key="4">
    <source>
        <dbReference type="EMBL" id="KAK8851350.1"/>
    </source>
</evidence>
<evidence type="ECO:0000313" key="5">
    <source>
        <dbReference type="Proteomes" id="UP001390339"/>
    </source>
</evidence>
<dbReference type="EMBL" id="JAPCWZ010000009">
    <property type="protein sequence ID" value="KAK8851350.1"/>
    <property type="molecule type" value="Genomic_DNA"/>
</dbReference>
<evidence type="ECO:0000256" key="2">
    <source>
        <dbReference type="ARBA" id="ARBA00022723"/>
    </source>
</evidence>
<evidence type="ECO:0000256" key="1">
    <source>
        <dbReference type="ARBA" id="ARBA00022617"/>
    </source>
</evidence>
<dbReference type="Gene3D" id="1.10.630.10">
    <property type="entry name" value="Cytochrome P450"/>
    <property type="match status" value="1"/>
</dbReference>
<gene>
    <name evidence="4" type="ORF">PGQ11_013829</name>
</gene>
<proteinExistence type="predicted"/>
<protein>
    <submittedName>
        <fullName evidence="4">Benzoate 4-monooxygenase cytochrome p450</fullName>
    </submittedName>
</protein>